<dbReference type="SMR" id="M1UTS2"/>
<proteinExistence type="predicted"/>
<dbReference type="STRING" id="1121353.H924_05890"/>
<dbReference type="Proteomes" id="UP000011760">
    <property type="component" value="Chromosome"/>
</dbReference>
<feature type="transmembrane region" description="Helical" evidence="7">
    <location>
        <begin position="12"/>
        <end position="33"/>
    </location>
</feature>
<dbReference type="Gene3D" id="1.10.287.1260">
    <property type="match status" value="1"/>
</dbReference>
<dbReference type="InterPro" id="IPR045276">
    <property type="entry name" value="YbiO_bact"/>
</dbReference>
<feature type="compositionally biased region" description="Low complexity" evidence="6">
    <location>
        <begin position="455"/>
        <end position="470"/>
    </location>
</feature>
<accession>M1UTS2</accession>
<protein>
    <submittedName>
        <fullName evidence="9">Small-conductance mechanosensitive channel</fullName>
    </submittedName>
</protein>
<keyword evidence="4 7" id="KW-1133">Transmembrane helix</keyword>
<dbReference type="Pfam" id="PF00924">
    <property type="entry name" value="MS_channel_2nd"/>
    <property type="match status" value="1"/>
</dbReference>
<evidence type="ECO:0000256" key="7">
    <source>
        <dbReference type="SAM" id="Phobius"/>
    </source>
</evidence>
<dbReference type="InterPro" id="IPR006685">
    <property type="entry name" value="MscS_channel_2nd"/>
</dbReference>
<feature type="region of interest" description="Disordered" evidence="6">
    <location>
        <begin position="317"/>
        <end position="357"/>
    </location>
</feature>
<dbReference type="GO" id="GO:0008381">
    <property type="term" value="F:mechanosensitive monoatomic ion channel activity"/>
    <property type="evidence" value="ECO:0007669"/>
    <property type="project" value="InterPro"/>
</dbReference>
<dbReference type="HOGENOM" id="CLU_025920_0_0_11"/>
<keyword evidence="3 7" id="KW-0812">Transmembrane</keyword>
<keyword evidence="5 7" id="KW-0472">Membrane</keyword>
<dbReference type="PANTHER" id="PTHR30460">
    <property type="entry name" value="MODERATE CONDUCTANCE MECHANOSENSITIVE CHANNEL YBIO"/>
    <property type="match status" value="1"/>
</dbReference>
<feature type="compositionally biased region" description="Polar residues" evidence="6">
    <location>
        <begin position="472"/>
        <end position="487"/>
    </location>
</feature>
<keyword evidence="2" id="KW-1003">Cell membrane</keyword>
<evidence type="ECO:0000256" key="3">
    <source>
        <dbReference type="ARBA" id="ARBA00022692"/>
    </source>
</evidence>
<dbReference type="InterPro" id="IPR010920">
    <property type="entry name" value="LSM_dom_sf"/>
</dbReference>
<comment type="subcellular location">
    <subcellularLocation>
        <location evidence="1">Cell membrane</location>
    </subcellularLocation>
</comment>
<feature type="domain" description="Mechanosensitive ion channel MscS" evidence="8">
    <location>
        <begin position="112"/>
        <end position="184"/>
    </location>
</feature>
<sequence>MPIPVLYLLSQFWSWVVETGLDLALILVLAFLIPRIGRFSMRVIKHRIENNADADTTKNQLAFAGVGVYIAQIIAFFILIVSALQQLGFSLAGAAIPATVASAAIGLGAQSIIADFLAGFFILTEKQFGVGDWVRFEGNGIVVEGTVIEITMRATRIRTISQETVIIPNSTAKVCINNSNNWSRAVVVIPIPMLGSENISEVITRSEQATRRALAQEDIAAEVLGELDVHPAIDVTPPTVVGMPWMVTMRFLVQVTAGNQWLVERAIRTQIIDEFWAEYGSATTTSGTLIDSLNLEHEDPYYRGVKTPLVDEKLERTGTQPKAAEDASIVSMAASSKDDPDPATEVLSPGNPEKSLDLEVPHAELESEKPAEERADKDHFIGGFFRTDYYPKRWQKVLSIGGRVRMTTSILLLILGFLLLLKGLTVQTSPEWQGSNGWLAPDTETTTTQSSMVAPTTSESTTTTPPQRSSVETRSSTSIPETSTFSTFDEEPAPAEQSSAASTTSQQQQQQTTSAPTTQESTPTSTAQPQATVTSTQ</sequence>
<evidence type="ECO:0000313" key="10">
    <source>
        <dbReference type="Proteomes" id="UP000011760"/>
    </source>
</evidence>
<reference evidence="9 10" key="1">
    <citation type="submission" date="2013-02" db="EMBL/GenBank/DDBJ databases">
        <title>The complete genome sequence of Corynebacterium callunae DSM 20147.</title>
        <authorList>
            <person name="Ruckert C."/>
            <person name="Albersmeier A."/>
            <person name="Kalinowski J."/>
        </authorList>
    </citation>
    <scope>NUCLEOTIDE SEQUENCE [LARGE SCALE GENOMIC DNA]</scope>
    <source>
        <strain evidence="9 10">DSM 20147</strain>
    </source>
</reference>
<dbReference type="AlphaFoldDB" id="M1UTS2"/>
<evidence type="ECO:0000256" key="2">
    <source>
        <dbReference type="ARBA" id="ARBA00022475"/>
    </source>
</evidence>
<evidence type="ECO:0000256" key="6">
    <source>
        <dbReference type="SAM" id="MobiDB-lite"/>
    </source>
</evidence>
<gene>
    <name evidence="9" type="ORF">H924_05890</name>
</gene>
<evidence type="ECO:0000256" key="4">
    <source>
        <dbReference type="ARBA" id="ARBA00022989"/>
    </source>
</evidence>
<keyword evidence="10" id="KW-1185">Reference proteome</keyword>
<dbReference type="OrthoDB" id="4638917at2"/>
<dbReference type="SUPFAM" id="SSF50182">
    <property type="entry name" value="Sm-like ribonucleoproteins"/>
    <property type="match status" value="1"/>
</dbReference>
<dbReference type="InterPro" id="IPR023408">
    <property type="entry name" value="MscS_beta-dom_sf"/>
</dbReference>
<dbReference type="GO" id="GO:0005886">
    <property type="term" value="C:plasma membrane"/>
    <property type="evidence" value="ECO:0007669"/>
    <property type="project" value="UniProtKB-SubCell"/>
</dbReference>
<evidence type="ECO:0000256" key="5">
    <source>
        <dbReference type="ARBA" id="ARBA00023136"/>
    </source>
</evidence>
<feature type="region of interest" description="Disordered" evidence="6">
    <location>
        <begin position="430"/>
        <end position="537"/>
    </location>
</feature>
<feature type="compositionally biased region" description="Low complexity" evidence="6">
    <location>
        <begin position="494"/>
        <end position="530"/>
    </location>
</feature>
<name>M1UTS2_9CORY</name>
<dbReference type="Gene3D" id="2.30.30.60">
    <property type="match status" value="1"/>
</dbReference>
<evidence type="ECO:0000256" key="1">
    <source>
        <dbReference type="ARBA" id="ARBA00004236"/>
    </source>
</evidence>
<dbReference type="KEGG" id="ccn:H924_05890"/>
<dbReference type="eggNOG" id="COG0668">
    <property type="taxonomic scope" value="Bacteria"/>
</dbReference>
<feature type="compositionally biased region" description="Polar residues" evidence="6">
    <location>
        <begin position="443"/>
        <end position="454"/>
    </location>
</feature>
<evidence type="ECO:0000313" key="9">
    <source>
        <dbReference type="EMBL" id="AGG66622.1"/>
    </source>
</evidence>
<dbReference type="PATRIC" id="fig|1121353.3.peg.1204"/>
<dbReference type="EMBL" id="CP004354">
    <property type="protein sequence ID" value="AGG66622.1"/>
    <property type="molecule type" value="Genomic_DNA"/>
</dbReference>
<evidence type="ECO:0000259" key="8">
    <source>
        <dbReference type="Pfam" id="PF00924"/>
    </source>
</evidence>
<dbReference type="RefSeq" id="WP_015651054.1">
    <property type="nucleotide sequence ID" value="NC_020506.1"/>
</dbReference>
<dbReference type="PANTHER" id="PTHR30460:SF0">
    <property type="entry name" value="MODERATE CONDUCTANCE MECHANOSENSITIVE CHANNEL YBIO"/>
    <property type="match status" value="1"/>
</dbReference>
<organism evidence="9 10">
    <name type="scientific">Corynebacterium callunae DSM 20147</name>
    <dbReference type="NCBI Taxonomy" id="1121353"/>
    <lineage>
        <taxon>Bacteria</taxon>
        <taxon>Bacillati</taxon>
        <taxon>Actinomycetota</taxon>
        <taxon>Actinomycetes</taxon>
        <taxon>Mycobacteriales</taxon>
        <taxon>Corynebacteriaceae</taxon>
        <taxon>Corynebacterium</taxon>
    </lineage>
</organism>
<feature type="transmembrane region" description="Helical" evidence="7">
    <location>
        <begin position="61"/>
        <end position="84"/>
    </location>
</feature>